<organism evidence="2 3">
    <name type="scientific">Scleropages formosus</name>
    <name type="common">Asian bonytongue</name>
    <name type="synonym">Osteoglossum formosum</name>
    <dbReference type="NCBI Taxonomy" id="113540"/>
    <lineage>
        <taxon>Eukaryota</taxon>
        <taxon>Metazoa</taxon>
        <taxon>Chordata</taxon>
        <taxon>Craniata</taxon>
        <taxon>Vertebrata</taxon>
        <taxon>Euteleostomi</taxon>
        <taxon>Actinopterygii</taxon>
        <taxon>Neopterygii</taxon>
        <taxon>Teleostei</taxon>
        <taxon>Osteoglossocephala</taxon>
        <taxon>Osteoglossomorpha</taxon>
        <taxon>Osteoglossiformes</taxon>
        <taxon>Osteoglossidae</taxon>
        <taxon>Scleropages</taxon>
    </lineage>
</organism>
<dbReference type="SUPFAM" id="SSF46785">
    <property type="entry name" value="Winged helix' DNA-binding domain"/>
    <property type="match status" value="1"/>
</dbReference>
<dbReference type="GO" id="GO:0005096">
    <property type="term" value="F:GTPase activator activity"/>
    <property type="evidence" value="ECO:0007669"/>
    <property type="project" value="TreeGrafter"/>
</dbReference>
<dbReference type="InterPro" id="IPR036388">
    <property type="entry name" value="WH-like_DNA-bd_sf"/>
</dbReference>
<dbReference type="PANTHER" id="PTHR45746:SF7">
    <property type="entry name" value="REGULATOR OF G-PROTEIN SIGNALING 7"/>
    <property type="match status" value="1"/>
</dbReference>
<dbReference type="EMBL" id="JARO02003086">
    <property type="protein sequence ID" value="KPP71211.1"/>
    <property type="molecule type" value="Genomic_DNA"/>
</dbReference>
<dbReference type="GO" id="GO:0008277">
    <property type="term" value="P:regulation of G protein-coupled receptor signaling pathway"/>
    <property type="evidence" value="ECO:0007669"/>
    <property type="project" value="InterPro"/>
</dbReference>
<evidence type="ECO:0008006" key="4">
    <source>
        <dbReference type="Google" id="ProtNLM"/>
    </source>
</evidence>
<feature type="non-terminal residue" evidence="2">
    <location>
        <position position="1"/>
    </location>
</feature>
<dbReference type="InterPro" id="IPR036390">
    <property type="entry name" value="WH_DNA-bd_sf"/>
</dbReference>
<dbReference type="InterPro" id="IPR047016">
    <property type="entry name" value="RGS6/7/9/11"/>
</dbReference>
<dbReference type="Proteomes" id="UP000034805">
    <property type="component" value="Unassembled WGS sequence"/>
</dbReference>
<dbReference type="GO" id="GO:0005886">
    <property type="term" value="C:plasma membrane"/>
    <property type="evidence" value="ECO:0007669"/>
    <property type="project" value="TreeGrafter"/>
</dbReference>
<dbReference type="GO" id="GO:0009968">
    <property type="term" value="P:negative regulation of signal transduction"/>
    <property type="evidence" value="ECO:0007669"/>
    <property type="project" value="UniProtKB-KW"/>
</dbReference>
<keyword evidence="1" id="KW-0734">Signal transduction inhibitor</keyword>
<evidence type="ECO:0000256" key="1">
    <source>
        <dbReference type="ARBA" id="ARBA00022700"/>
    </source>
</evidence>
<dbReference type="AlphaFoldDB" id="A0A0P7UAZ2"/>
<proteinExistence type="predicted"/>
<reference evidence="2 3" key="1">
    <citation type="submission" date="2015-08" db="EMBL/GenBank/DDBJ databases">
        <title>The genome of the Asian arowana (Scleropages formosus).</title>
        <authorList>
            <person name="Tan M.H."/>
            <person name="Gan H.M."/>
            <person name="Croft L.J."/>
            <person name="Austin C.M."/>
        </authorList>
    </citation>
    <scope>NUCLEOTIDE SEQUENCE [LARGE SCALE GENOMIC DNA]</scope>
    <source>
        <strain evidence="2">Aro1</strain>
    </source>
</reference>
<dbReference type="Gene3D" id="1.10.10.10">
    <property type="entry name" value="Winged helix-like DNA-binding domain superfamily/Winged helix DNA-binding domain"/>
    <property type="match status" value="1"/>
</dbReference>
<dbReference type="GO" id="GO:0043005">
    <property type="term" value="C:neuron projection"/>
    <property type="evidence" value="ECO:0007669"/>
    <property type="project" value="TreeGrafter"/>
</dbReference>
<gene>
    <name evidence="2" type="ORF">Z043_109900</name>
</gene>
<evidence type="ECO:0000313" key="3">
    <source>
        <dbReference type="Proteomes" id="UP000034805"/>
    </source>
</evidence>
<name>A0A0P7UAZ2_SCLFO</name>
<comment type="caution">
    <text evidence="2">The sequence shown here is derived from an EMBL/GenBank/DDBJ whole genome shotgun (WGS) entry which is preliminary data.</text>
</comment>
<accession>A0A0P7UAZ2</accession>
<protein>
    <recommendedName>
        <fullName evidence="4">DEP domain-containing protein</fullName>
    </recommendedName>
</protein>
<dbReference type="PANTHER" id="PTHR45746">
    <property type="entry name" value="LP21163P"/>
    <property type="match status" value="1"/>
</dbReference>
<evidence type="ECO:0000313" key="2">
    <source>
        <dbReference type="EMBL" id="KPP71211.1"/>
    </source>
</evidence>
<dbReference type="GO" id="GO:0005737">
    <property type="term" value="C:cytoplasm"/>
    <property type="evidence" value="ECO:0007669"/>
    <property type="project" value="TreeGrafter"/>
</dbReference>
<sequence length="306" mass="33415">YRTLYVTLAEGVIEITNAQVANTFQIESRSQKMPQGEGLGCCAKGEPMVSAVMDEKARLMGCVSVPASSATFDEMPSNSLGALAGKVPTDQRDLGSDIVQWMIKNLNIEDPASSSSPPSGCTVRFLSTLGSTEGLACHGTQCWSCSCHGDNKRAFSTADCASCRLLLLPVQCDTGKHLYEPIRASLAHDPGLAPPSQNLQSRHDRAWQECTTELPLQGSEDTVEALHLGTLMAAHGYFFPISDHVLTLKDDGTFYRFQARQGRRPLAGFSKSRFFQLSETVQDKTPYFWPSNCWEPENTDYGGGFI</sequence>